<evidence type="ECO:0000313" key="3">
    <source>
        <dbReference type="EMBL" id="MPN04933.1"/>
    </source>
</evidence>
<dbReference type="PRINTS" id="PR01438">
    <property type="entry name" value="UNVRSLSTRESS"/>
</dbReference>
<dbReference type="PANTHER" id="PTHR46268">
    <property type="entry name" value="STRESS RESPONSE PROTEIN NHAX"/>
    <property type="match status" value="1"/>
</dbReference>
<dbReference type="InterPro" id="IPR006015">
    <property type="entry name" value="Universal_stress_UspA"/>
</dbReference>
<dbReference type="EMBL" id="VSSQ01050849">
    <property type="protein sequence ID" value="MPN04933.1"/>
    <property type="molecule type" value="Genomic_DNA"/>
</dbReference>
<evidence type="ECO:0000256" key="1">
    <source>
        <dbReference type="ARBA" id="ARBA00008791"/>
    </source>
</evidence>
<name>A0A645EWQ8_9ZZZZ</name>
<comment type="caution">
    <text evidence="3">The sequence shown here is derived from an EMBL/GenBank/DDBJ whole genome shotgun (WGS) entry which is preliminary data.</text>
</comment>
<dbReference type="SUPFAM" id="SSF52402">
    <property type="entry name" value="Adenine nucleotide alpha hydrolases-like"/>
    <property type="match status" value="1"/>
</dbReference>
<reference evidence="3" key="1">
    <citation type="submission" date="2019-08" db="EMBL/GenBank/DDBJ databases">
        <authorList>
            <person name="Kucharzyk K."/>
            <person name="Murdoch R.W."/>
            <person name="Higgins S."/>
            <person name="Loffler F."/>
        </authorList>
    </citation>
    <scope>NUCLEOTIDE SEQUENCE</scope>
</reference>
<dbReference type="AlphaFoldDB" id="A0A645EWQ8"/>
<dbReference type="PANTHER" id="PTHR46268:SF6">
    <property type="entry name" value="UNIVERSAL STRESS PROTEIN UP12"/>
    <property type="match status" value="1"/>
</dbReference>
<dbReference type="CDD" id="cd00293">
    <property type="entry name" value="USP-like"/>
    <property type="match status" value="1"/>
</dbReference>
<gene>
    <name evidence="3" type="primary">nhaX_4</name>
    <name evidence="3" type="ORF">SDC9_152181</name>
</gene>
<proteinExistence type="inferred from homology"/>
<protein>
    <submittedName>
        <fullName evidence="3">Stress response protein NhaX</fullName>
    </submittedName>
</protein>
<feature type="domain" description="UspA" evidence="2">
    <location>
        <begin position="1"/>
        <end position="154"/>
    </location>
</feature>
<evidence type="ECO:0000259" key="2">
    <source>
        <dbReference type="Pfam" id="PF00582"/>
    </source>
</evidence>
<sequence>MLKKILVPVDGSENSFRALDYAMCLGGSFGSEIIVSHVSVPYDISKLLEPRMLKAGLSDADSAKEKELEARTKAFAGALAMAKRKTEEAGYTNVIFREVVDLDPAERIAEQADSLGVDMVVIGNRGLGTFASLLIGGVSSKLLGLANCPVLVVK</sequence>
<dbReference type="Pfam" id="PF00582">
    <property type="entry name" value="Usp"/>
    <property type="match status" value="1"/>
</dbReference>
<dbReference type="InterPro" id="IPR014729">
    <property type="entry name" value="Rossmann-like_a/b/a_fold"/>
</dbReference>
<comment type="similarity">
    <text evidence="1">Belongs to the universal stress protein A family.</text>
</comment>
<accession>A0A645EWQ8</accession>
<dbReference type="Gene3D" id="3.40.50.620">
    <property type="entry name" value="HUPs"/>
    <property type="match status" value="1"/>
</dbReference>
<dbReference type="InterPro" id="IPR006016">
    <property type="entry name" value="UspA"/>
</dbReference>
<organism evidence="3">
    <name type="scientific">bioreactor metagenome</name>
    <dbReference type="NCBI Taxonomy" id="1076179"/>
    <lineage>
        <taxon>unclassified sequences</taxon>
        <taxon>metagenomes</taxon>
        <taxon>ecological metagenomes</taxon>
    </lineage>
</organism>